<feature type="transmembrane region" description="Helical" evidence="1">
    <location>
        <begin position="277"/>
        <end position="299"/>
    </location>
</feature>
<accession>A0ABZ1Z0D4</accession>
<dbReference type="Proteomes" id="UP001432062">
    <property type="component" value="Chromosome"/>
</dbReference>
<sequence length="335" mass="36350">MSTAPPDLPVREVGAEPAVIAVYWYSQTGQLRECLEHFLEPLVAAGCEVRWVEVTTSGDFPFPWSLGRFFGVFAEAADAESTVDISVGDGSRQVGDDVDLVLVAHQVWYLNPSIPMRSLVRRYPERVTGLPVVQFIACRNMWVSAAVSMRSMLTAAGARPVGVIAVTDTANQLVSLFTTLRWLLLGRREASFGLRAAGVPDAEHQRLRRLGRQLVEAGADTRGQITAVLPEVLARAESARENAAVVGPDLLAGTAFRFASRLIRRYTEPDGLGEKTALAVFVGALGTGIALGLPVATVLRIAFRRRVDAAITSYLDRALYAVADDAVPARRRHEV</sequence>
<organism evidence="2 3">
    <name type="scientific">Nocardia vinacea</name>
    <dbReference type="NCBI Taxonomy" id="96468"/>
    <lineage>
        <taxon>Bacteria</taxon>
        <taxon>Bacillati</taxon>
        <taxon>Actinomycetota</taxon>
        <taxon>Actinomycetes</taxon>
        <taxon>Mycobacteriales</taxon>
        <taxon>Nocardiaceae</taxon>
        <taxon>Nocardia</taxon>
    </lineage>
</organism>
<dbReference type="Gene3D" id="3.40.50.360">
    <property type="match status" value="1"/>
</dbReference>
<protein>
    <submittedName>
        <fullName evidence="2">Uncharacterized protein</fullName>
    </submittedName>
</protein>
<name>A0ABZ1Z0D4_9NOCA</name>
<keyword evidence="3" id="KW-1185">Reference proteome</keyword>
<keyword evidence="1" id="KW-1133">Transmembrane helix</keyword>
<evidence type="ECO:0000256" key="1">
    <source>
        <dbReference type="SAM" id="Phobius"/>
    </source>
</evidence>
<dbReference type="InterPro" id="IPR029039">
    <property type="entry name" value="Flavoprotein-like_sf"/>
</dbReference>
<evidence type="ECO:0000313" key="2">
    <source>
        <dbReference type="EMBL" id="WUV47556.1"/>
    </source>
</evidence>
<gene>
    <name evidence="2" type="ORF">OG563_04760</name>
</gene>
<dbReference type="EMBL" id="CP109441">
    <property type="protein sequence ID" value="WUV47556.1"/>
    <property type="molecule type" value="Genomic_DNA"/>
</dbReference>
<reference evidence="2" key="1">
    <citation type="submission" date="2022-10" db="EMBL/GenBank/DDBJ databases">
        <title>The complete genomes of actinobacterial strains from the NBC collection.</title>
        <authorList>
            <person name="Joergensen T.S."/>
            <person name="Alvarez Arevalo M."/>
            <person name="Sterndorff E.B."/>
            <person name="Faurdal D."/>
            <person name="Vuksanovic O."/>
            <person name="Mourched A.-S."/>
            <person name="Charusanti P."/>
            <person name="Shaw S."/>
            <person name="Blin K."/>
            <person name="Weber T."/>
        </authorList>
    </citation>
    <scope>NUCLEOTIDE SEQUENCE</scope>
    <source>
        <strain evidence="2">NBC_01482</strain>
    </source>
</reference>
<dbReference type="RefSeq" id="WP_327100622.1">
    <property type="nucleotide sequence ID" value="NZ_CP109149.1"/>
</dbReference>
<dbReference type="SUPFAM" id="SSF52218">
    <property type="entry name" value="Flavoproteins"/>
    <property type="match status" value="1"/>
</dbReference>
<proteinExistence type="predicted"/>
<keyword evidence="1" id="KW-0812">Transmembrane</keyword>
<keyword evidence="1" id="KW-0472">Membrane</keyword>
<evidence type="ECO:0000313" key="3">
    <source>
        <dbReference type="Proteomes" id="UP001432062"/>
    </source>
</evidence>